<evidence type="ECO:0000256" key="1">
    <source>
        <dbReference type="ARBA" id="ARBA00023235"/>
    </source>
</evidence>
<name>A0AAU9DWL8_9LACO</name>
<dbReference type="GO" id="GO:0008761">
    <property type="term" value="F:UDP-N-acetylglucosamine 2-epimerase activity"/>
    <property type="evidence" value="ECO:0007669"/>
    <property type="project" value="UniProtKB-EC"/>
</dbReference>
<dbReference type="NCBIfam" id="TIGR00236">
    <property type="entry name" value="wecB"/>
    <property type="match status" value="1"/>
</dbReference>
<dbReference type="InterPro" id="IPR029767">
    <property type="entry name" value="WecB-like"/>
</dbReference>
<comment type="similarity">
    <text evidence="2 5">Belongs to the UDP-N-acetylglucosamine 2-epimerase family.</text>
</comment>
<dbReference type="RefSeq" id="WP_317636585.1">
    <property type="nucleotide sequence ID" value="NZ_AP026802.1"/>
</dbReference>
<proteinExistence type="inferred from homology"/>
<evidence type="ECO:0000256" key="3">
    <source>
        <dbReference type="ARBA" id="ARBA00038858"/>
    </source>
</evidence>
<dbReference type="EC" id="5.1.3.14" evidence="3"/>
<organism evidence="7 8">
    <name type="scientific">Xylocopilactobacillus apicola</name>
    <dbReference type="NCBI Taxonomy" id="2932184"/>
    <lineage>
        <taxon>Bacteria</taxon>
        <taxon>Bacillati</taxon>
        <taxon>Bacillota</taxon>
        <taxon>Bacilli</taxon>
        <taxon>Lactobacillales</taxon>
        <taxon>Lactobacillaceae</taxon>
        <taxon>Xylocopilactobacillus</taxon>
    </lineage>
</organism>
<sequence length="380" mass="43074">MNKIKIMTVFGTRPEAIKMAPLIKELAKDPEHFSVKNIITAQHREMLDQVLNIFQIKPDYDLDIMEQNQTLSKITTKVILALDEIFIKEKPDLILVHGDTTTTFAAALSAFYHQIAIGHVEAGLRTWDKYSPFPEEMNRQMVDDLTDLYFAPTEKNYNNLVSEHKKKEQIFITGNTGIDALKYTVNDNFASSEFKGLDFSKKIILLTAHRRENQGEKMEKMFEAILSVVKSDSNLQLVYPVHRSPAVQKAAHDVFDHENQVKLINPLDVVHFHNLLKRSFLVLSDSGGIQEEAPALNKPVLVLRDTTERPEAVQTGAIKLVGTDPAVIKKTMIELINHPEEYQQMAEAKNPYGDGEASQRIIEAIKAHFGLITDRPKNFS</sequence>
<dbReference type="AlphaFoldDB" id="A0AAU9DWL8"/>
<gene>
    <name evidence="7" type="primary">wecB</name>
    <name evidence="7" type="ORF">XA3_08540</name>
</gene>
<dbReference type="SUPFAM" id="SSF53756">
    <property type="entry name" value="UDP-Glycosyltransferase/glycogen phosphorylase"/>
    <property type="match status" value="1"/>
</dbReference>
<dbReference type="PANTHER" id="PTHR43174">
    <property type="entry name" value="UDP-N-ACETYLGLUCOSAMINE 2-EPIMERASE"/>
    <property type="match status" value="1"/>
</dbReference>
<dbReference type="FunFam" id="3.40.50.2000:FF:000043">
    <property type="entry name" value="UDP-N-acetylglucosamine 2-epimerase"/>
    <property type="match status" value="1"/>
</dbReference>
<dbReference type="Pfam" id="PF02350">
    <property type="entry name" value="Epimerase_2"/>
    <property type="match status" value="1"/>
</dbReference>
<evidence type="ECO:0000313" key="7">
    <source>
        <dbReference type="EMBL" id="BDR58413.1"/>
    </source>
</evidence>
<feature type="domain" description="UDP-N-acetylglucosamine 2-epimerase" evidence="6">
    <location>
        <begin position="26"/>
        <end position="366"/>
    </location>
</feature>
<keyword evidence="8" id="KW-1185">Reference proteome</keyword>
<accession>A0AAU9DWL8</accession>
<dbReference type="Gene3D" id="3.40.50.2000">
    <property type="entry name" value="Glycogen Phosphorylase B"/>
    <property type="match status" value="2"/>
</dbReference>
<dbReference type="KEGG" id="xap:XA3_08540"/>
<dbReference type="CDD" id="cd03786">
    <property type="entry name" value="GTB_UDP-GlcNAc_2-Epimerase"/>
    <property type="match status" value="1"/>
</dbReference>
<dbReference type="Proteomes" id="UP001321861">
    <property type="component" value="Chromosome"/>
</dbReference>
<evidence type="ECO:0000256" key="5">
    <source>
        <dbReference type="RuleBase" id="RU003513"/>
    </source>
</evidence>
<dbReference type="InterPro" id="IPR003331">
    <property type="entry name" value="UDP_GlcNAc_Epimerase_2_dom"/>
</dbReference>
<evidence type="ECO:0000256" key="4">
    <source>
        <dbReference type="ARBA" id="ARBA00079400"/>
    </source>
</evidence>
<evidence type="ECO:0000256" key="2">
    <source>
        <dbReference type="ARBA" id="ARBA00038209"/>
    </source>
</evidence>
<keyword evidence="1 5" id="KW-0413">Isomerase</keyword>
<protein>
    <recommendedName>
        <fullName evidence="3">UDP-N-acetylglucosamine 2-epimerase (non-hydrolyzing)</fullName>
        <ecNumber evidence="3">5.1.3.14</ecNumber>
    </recommendedName>
    <alternativeName>
        <fullName evidence="4">UDP-GlcNAc-2-epimerase</fullName>
    </alternativeName>
</protein>
<evidence type="ECO:0000313" key="8">
    <source>
        <dbReference type="Proteomes" id="UP001321861"/>
    </source>
</evidence>
<reference evidence="7 8" key="1">
    <citation type="journal article" date="2023" name="Microbiol. Spectr.">
        <title>Symbiosis of Carpenter Bees with Uncharacterized Lactic Acid Bacteria Showing NAD Auxotrophy.</title>
        <authorList>
            <person name="Kawasaki S."/>
            <person name="Ozawa K."/>
            <person name="Mori T."/>
            <person name="Yamamoto A."/>
            <person name="Ito M."/>
            <person name="Ohkuma M."/>
            <person name="Sakamoto M."/>
            <person name="Matsutani M."/>
        </authorList>
    </citation>
    <scope>NUCLEOTIDE SEQUENCE [LARGE SCALE GENOMIC DNA]</scope>
    <source>
        <strain evidence="7 8">XA3</strain>
    </source>
</reference>
<dbReference type="EMBL" id="AP026802">
    <property type="protein sequence ID" value="BDR58413.1"/>
    <property type="molecule type" value="Genomic_DNA"/>
</dbReference>
<evidence type="ECO:0000259" key="6">
    <source>
        <dbReference type="Pfam" id="PF02350"/>
    </source>
</evidence>
<dbReference type="PANTHER" id="PTHR43174:SF2">
    <property type="entry name" value="UDP-N-ACETYLGLUCOSAMINE 2-EPIMERASE"/>
    <property type="match status" value="1"/>
</dbReference>